<dbReference type="RefSeq" id="WP_153436623.1">
    <property type="nucleotide sequence ID" value="NZ_JACIGA010000003.1"/>
</dbReference>
<dbReference type="PANTHER" id="PTHR43877:SF2">
    <property type="entry name" value="AMINOALKYLPHOSPHONATE N-ACETYLTRANSFERASE-RELATED"/>
    <property type="match status" value="1"/>
</dbReference>
<dbReference type="InterPro" id="IPR000182">
    <property type="entry name" value="GNAT_dom"/>
</dbReference>
<accession>A0A6N7L6G7</accession>
<reference evidence="4 5" key="1">
    <citation type="journal article" date="2013" name="Genome Biol.">
        <title>Comparative genomics of the core and accessory genomes of 48 Sinorhizobium strains comprising five genospecies.</title>
        <authorList>
            <person name="Sugawara M."/>
            <person name="Epstein B."/>
            <person name="Badgley B.D."/>
            <person name="Unno T."/>
            <person name="Xu L."/>
            <person name="Reese J."/>
            <person name="Gyaneshwar P."/>
            <person name="Denny R."/>
            <person name="Mudge J."/>
            <person name="Bharti A.K."/>
            <person name="Farmer A.D."/>
            <person name="May G.D."/>
            <person name="Woodward J.E."/>
            <person name="Medigue C."/>
            <person name="Vallenet D."/>
            <person name="Lajus A."/>
            <person name="Rouy Z."/>
            <person name="Martinez-Vaz B."/>
            <person name="Tiffin P."/>
            <person name="Young N.D."/>
            <person name="Sadowsky M.J."/>
        </authorList>
    </citation>
    <scope>NUCLEOTIDE SEQUENCE [LARGE SCALE GENOMIC DNA]</scope>
    <source>
        <strain evidence="4 5">USDA4894</strain>
    </source>
</reference>
<keyword evidence="2" id="KW-0012">Acyltransferase</keyword>
<dbReference type="CDD" id="cd04301">
    <property type="entry name" value="NAT_SF"/>
    <property type="match status" value="1"/>
</dbReference>
<organism evidence="4 5">
    <name type="scientific">Sinorhizobium terangae</name>
    <dbReference type="NCBI Taxonomy" id="110322"/>
    <lineage>
        <taxon>Bacteria</taxon>
        <taxon>Pseudomonadati</taxon>
        <taxon>Pseudomonadota</taxon>
        <taxon>Alphaproteobacteria</taxon>
        <taxon>Hyphomicrobiales</taxon>
        <taxon>Rhizobiaceae</taxon>
        <taxon>Sinorhizobium/Ensifer group</taxon>
        <taxon>Sinorhizobium</taxon>
    </lineage>
</organism>
<evidence type="ECO:0000313" key="4">
    <source>
        <dbReference type="EMBL" id="MQX13507.1"/>
    </source>
</evidence>
<proteinExistence type="predicted"/>
<name>A0A6N7L6G7_SINTE</name>
<feature type="domain" description="N-acetyltransferase" evidence="3">
    <location>
        <begin position="5"/>
        <end position="154"/>
    </location>
</feature>
<keyword evidence="1 4" id="KW-0808">Transferase</keyword>
<dbReference type="Pfam" id="PF00583">
    <property type="entry name" value="Acetyltransf_1"/>
    <property type="match status" value="1"/>
</dbReference>
<dbReference type="PROSITE" id="PS51186">
    <property type="entry name" value="GNAT"/>
    <property type="match status" value="1"/>
</dbReference>
<keyword evidence="5" id="KW-1185">Reference proteome</keyword>
<dbReference type="Gene3D" id="3.40.630.30">
    <property type="match status" value="1"/>
</dbReference>
<sequence length="154" mass="16942">MTIDLEIREAERGDLPAIIALFANDRLGGHGDTAEPEAFGDYLAAFEEISRSPHQTLYVAHLGGEVVGTFQIALLTSLPGRGSSSLMIEAVQTREDMRGRGIGEHMVRHAIAEARARGAAKVQLTSNAVRVDAHRFYERLGFERSHLGFKMRVK</sequence>
<evidence type="ECO:0000313" key="5">
    <source>
        <dbReference type="Proteomes" id="UP000439983"/>
    </source>
</evidence>
<dbReference type="SUPFAM" id="SSF55729">
    <property type="entry name" value="Acyl-CoA N-acyltransferases (Nat)"/>
    <property type="match status" value="1"/>
</dbReference>
<dbReference type="EMBL" id="WITC01000015">
    <property type="protein sequence ID" value="MQX13507.1"/>
    <property type="molecule type" value="Genomic_DNA"/>
</dbReference>
<dbReference type="OrthoDB" id="9789603at2"/>
<protein>
    <submittedName>
        <fullName evidence="4">GNAT family N-acetyltransferase</fullName>
    </submittedName>
</protein>
<gene>
    <name evidence="4" type="ORF">GHK62_01695</name>
</gene>
<evidence type="ECO:0000259" key="3">
    <source>
        <dbReference type="PROSITE" id="PS51186"/>
    </source>
</evidence>
<dbReference type="Proteomes" id="UP000439983">
    <property type="component" value="Unassembled WGS sequence"/>
</dbReference>
<evidence type="ECO:0000256" key="2">
    <source>
        <dbReference type="ARBA" id="ARBA00023315"/>
    </source>
</evidence>
<dbReference type="GO" id="GO:0016747">
    <property type="term" value="F:acyltransferase activity, transferring groups other than amino-acyl groups"/>
    <property type="evidence" value="ECO:0007669"/>
    <property type="project" value="InterPro"/>
</dbReference>
<dbReference type="InterPro" id="IPR016181">
    <property type="entry name" value="Acyl_CoA_acyltransferase"/>
</dbReference>
<dbReference type="AlphaFoldDB" id="A0A6N7L6G7"/>
<dbReference type="InterPro" id="IPR050832">
    <property type="entry name" value="Bact_Acetyltransf"/>
</dbReference>
<dbReference type="PANTHER" id="PTHR43877">
    <property type="entry name" value="AMINOALKYLPHOSPHONATE N-ACETYLTRANSFERASE-RELATED-RELATED"/>
    <property type="match status" value="1"/>
</dbReference>
<evidence type="ECO:0000256" key="1">
    <source>
        <dbReference type="ARBA" id="ARBA00022679"/>
    </source>
</evidence>
<comment type="caution">
    <text evidence="4">The sequence shown here is derived from an EMBL/GenBank/DDBJ whole genome shotgun (WGS) entry which is preliminary data.</text>
</comment>